<sequence>MIGYLLLLTTVYVVCRILVLGFGGNGGNGPLTSMIMMVVTMTSSHEGQGEDYGSTNYGYGYSSVLGGGHGNTALMENSQEYEYEVVEATTGFNPHAGVPSIPAWSSGFGSTTASDPFFILLLAFVFPVFYDETGIVSVHDDSSHE</sequence>
<keyword evidence="1" id="KW-0812">Transmembrane</keyword>
<keyword evidence="1" id="KW-0472">Membrane</keyword>
<evidence type="ECO:0000313" key="3">
    <source>
        <dbReference type="Proteomes" id="UP000780801"/>
    </source>
</evidence>
<dbReference type="EMBL" id="JAABOA010001995">
    <property type="protein sequence ID" value="KAF9580546.1"/>
    <property type="molecule type" value="Genomic_DNA"/>
</dbReference>
<feature type="transmembrane region" description="Helical" evidence="1">
    <location>
        <begin position="6"/>
        <end position="27"/>
    </location>
</feature>
<proteinExistence type="predicted"/>
<comment type="caution">
    <text evidence="2">The sequence shown here is derived from an EMBL/GenBank/DDBJ whole genome shotgun (WGS) entry which is preliminary data.</text>
</comment>
<reference evidence="2" key="1">
    <citation type="journal article" date="2020" name="Fungal Divers.">
        <title>Resolving the Mortierellaceae phylogeny through synthesis of multi-gene phylogenetics and phylogenomics.</title>
        <authorList>
            <person name="Vandepol N."/>
            <person name="Liber J."/>
            <person name="Desiro A."/>
            <person name="Na H."/>
            <person name="Kennedy M."/>
            <person name="Barry K."/>
            <person name="Grigoriev I.V."/>
            <person name="Miller A.N."/>
            <person name="O'Donnell K."/>
            <person name="Stajich J.E."/>
            <person name="Bonito G."/>
        </authorList>
    </citation>
    <scope>NUCLEOTIDE SEQUENCE</scope>
    <source>
        <strain evidence="2">KOD1015</strain>
    </source>
</reference>
<evidence type="ECO:0000313" key="2">
    <source>
        <dbReference type="EMBL" id="KAF9580546.1"/>
    </source>
</evidence>
<dbReference type="AlphaFoldDB" id="A0A9P6FSS5"/>
<evidence type="ECO:0000256" key="1">
    <source>
        <dbReference type="SAM" id="Phobius"/>
    </source>
</evidence>
<protein>
    <submittedName>
        <fullName evidence="2">Uncharacterized protein</fullName>
    </submittedName>
</protein>
<keyword evidence="3" id="KW-1185">Reference proteome</keyword>
<dbReference type="Proteomes" id="UP000780801">
    <property type="component" value="Unassembled WGS sequence"/>
</dbReference>
<name>A0A9P6FSS5_9FUNG</name>
<keyword evidence="1" id="KW-1133">Transmembrane helix</keyword>
<accession>A0A9P6FSS5</accession>
<organism evidence="2 3">
    <name type="scientific">Lunasporangiospora selenospora</name>
    <dbReference type="NCBI Taxonomy" id="979761"/>
    <lineage>
        <taxon>Eukaryota</taxon>
        <taxon>Fungi</taxon>
        <taxon>Fungi incertae sedis</taxon>
        <taxon>Mucoromycota</taxon>
        <taxon>Mortierellomycotina</taxon>
        <taxon>Mortierellomycetes</taxon>
        <taxon>Mortierellales</taxon>
        <taxon>Mortierellaceae</taxon>
        <taxon>Lunasporangiospora</taxon>
    </lineage>
</organism>
<gene>
    <name evidence="2" type="ORF">BGW38_002753</name>
</gene>